<evidence type="ECO:0000313" key="5">
    <source>
        <dbReference type="Proteomes" id="UP001500920"/>
    </source>
</evidence>
<dbReference type="SUPFAM" id="SSF160920">
    <property type="entry name" value="PSTPO5379-like"/>
    <property type="match status" value="1"/>
</dbReference>
<dbReference type="PANTHER" id="PTHR32022:SF10">
    <property type="entry name" value="D-GLUTAMATE CYCLASE, MITOCHONDRIAL"/>
    <property type="match status" value="1"/>
</dbReference>
<keyword evidence="2 3" id="KW-0456">Lyase</keyword>
<comment type="caution">
    <text evidence="4">The sequence shown here is derived from an EMBL/GenBank/DDBJ whole genome shotgun (WGS) entry which is preliminary data.</text>
</comment>
<dbReference type="NCBIfam" id="NF003969">
    <property type="entry name" value="PRK05463.1"/>
    <property type="match status" value="1"/>
</dbReference>
<protein>
    <recommendedName>
        <fullName evidence="3">Putative hydro-lyase GCM10022378_08110</fullName>
        <ecNumber evidence="3">4.2.1.-</ecNumber>
    </recommendedName>
</protein>
<gene>
    <name evidence="4" type="ORF">GCM10022378_08110</name>
</gene>
<dbReference type="PANTHER" id="PTHR32022">
    <property type="entry name" value="D-GLUTAMATE CYCLASE, MITOCHONDRIAL"/>
    <property type="match status" value="1"/>
</dbReference>
<dbReference type="Gene3D" id="3.30.2040.10">
    <property type="entry name" value="PSTPO5379-like domain"/>
    <property type="match status" value="1"/>
</dbReference>
<evidence type="ECO:0000313" key="4">
    <source>
        <dbReference type="EMBL" id="GAA3720522.1"/>
    </source>
</evidence>
<dbReference type="Pfam" id="PF07286">
    <property type="entry name" value="D-Glu_cyclase"/>
    <property type="match status" value="1"/>
</dbReference>
<dbReference type="HAMAP" id="MF_01830">
    <property type="entry name" value="Hydro_lyase"/>
    <property type="match status" value="1"/>
</dbReference>
<dbReference type="InterPro" id="IPR009906">
    <property type="entry name" value="D-Glu_cyclase"/>
</dbReference>
<dbReference type="RefSeq" id="WP_344701680.1">
    <property type="nucleotide sequence ID" value="NZ_BAABCK010000017.1"/>
</dbReference>
<proteinExistence type="inferred from homology"/>
<accession>A0ABP7EKC9</accession>
<keyword evidence="5" id="KW-1185">Reference proteome</keyword>
<dbReference type="Proteomes" id="UP001500920">
    <property type="component" value="Unassembled WGS sequence"/>
</dbReference>
<dbReference type="InterPro" id="IPR038021">
    <property type="entry name" value="Putative_hydro-lyase"/>
</dbReference>
<evidence type="ECO:0000256" key="1">
    <source>
        <dbReference type="ARBA" id="ARBA00007896"/>
    </source>
</evidence>
<comment type="similarity">
    <text evidence="1 3">Belongs to the D-glutamate cyclase family.</text>
</comment>
<evidence type="ECO:0000256" key="3">
    <source>
        <dbReference type="HAMAP-Rule" id="MF_01830"/>
    </source>
</evidence>
<sequence length="259" mass="29191">MEAKELRNQIRNGTFDKTTSGAAGNHVQANVVILPKRYAFDFLLYAMRNHQAVPIIEVLEDGRTESVYAEGSDIRTDVPRYNVYRDGKLSETVDDISDWWQDDFVTFLIGCSFTFEQAITDAGFEMKHIMQNRNVAMYRTSIKTVPAGIFSGDLVVSMRPFRKESVERIAEITGMFPDMHGRPIHHGDPDAIGITDLGQPDYGDSVELIEDEVPVFWACGVTPQNAALNARPEVMITHAPGHMFVTDLYNEAFKVRQPE</sequence>
<name>A0ABP7EKC9_9STAP</name>
<dbReference type="PIRSF" id="PIRSF029755">
    <property type="entry name" value="UCP029755"/>
    <property type="match status" value="1"/>
</dbReference>
<dbReference type="InterPro" id="IPR016938">
    <property type="entry name" value="UPF0317"/>
</dbReference>
<dbReference type="Gene3D" id="3.40.1640.10">
    <property type="entry name" value="PSTPO5379-like"/>
    <property type="match status" value="1"/>
</dbReference>
<reference evidence="5" key="1">
    <citation type="journal article" date="2019" name="Int. J. Syst. Evol. Microbiol.">
        <title>The Global Catalogue of Microorganisms (GCM) 10K type strain sequencing project: providing services to taxonomists for standard genome sequencing and annotation.</title>
        <authorList>
            <consortium name="The Broad Institute Genomics Platform"/>
            <consortium name="The Broad Institute Genome Sequencing Center for Infectious Disease"/>
            <person name="Wu L."/>
            <person name="Ma J."/>
        </authorList>
    </citation>
    <scope>NUCLEOTIDE SEQUENCE [LARGE SCALE GENOMIC DNA]</scope>
    <source>
        <strain evidence="5">JCM 16981</strain>
    </source>
</reference>
<organism evidence="4 5">
    <name type="scientific">Salinicoccus jeotgali</name>
    <dbReference type="NCBI Taxonomy" id="381634"/>
    <lineage>
        <taxon>Bacteria</taxon>
        <taxon>Bacillati</taxon>
        <taxon>Bacillota</taxon>
        <taxon>Bacilli</taxon>
        <taxon>Bacillales</taxon>
        <taxon>Staphylococcaceae</taxon>
        <taxon>Salinicoccus</taxon>
    </lineage>
</organism>
<dbReference type="EMBL" id="BAABCK010000017">
    <property type="protein sequence ID" value="GAA3720522.1"/>
    <property type="molecule type" value="Genomic_DNA"/>
</dbReference>
<evidence type="ECO:0000256" key="2">
    <source>
        <dbReference type="ARBA" id="ARBA00023239"/>
    </source>
</evidence>
<dbReference type="EC" id="4.2.1.-" evidence="3"/>